<evidence type="ECO:0000256" key="2">
    <source>
        <dbReference type="ARBA" id="ARBA00010617"/>
    </source>
</evidence>
<dbReference type="Pfam" id="PF00067">
    <property type="entry name" value="p450"/>
    <property type="match status" value="1"/>
</dbReference>
<evidence type="ECO:0000256" key="1">
    <source>
        <dbReference type="ARBA" id="ARBA00001971"/>
    </source>
</evidence>
<feature type="transmembrane region" description="Helical" evidence="10">
    <location>
        <begin position="6"/>
        <end position="23"/>
    </location>
</feature>
<dbReference type="InterPro" id="IPR002401">
    <property type="entry name" value="Cyt_P450_E_grp-I"/>
</dbReference>
<evidence type="ECO:0000256" key="7">
    <source>
        <dbReference type="ARBA" id="ARBA00023033"/>
    </source>
</evidence>
<keyword evidence="10" id="KW-1133">Transmembrane helix</keyword>
<comment type="similarity">
    <text evidence="2 9">Belongs to the cytochrome P450 family.</text>
</comment>
<evidence type="ECO:0000256" key="5">
    <source>
        <dbReference type="ARBA" id="ARBA00023002"/>
    </source>
</evidence>
<dbReference type="PANTHER" id="PTHR46300">
    <property type="entry name" value="P450, PUTATIVE (EUROFUNG)-RELATED-RELATED"/>
    <property type="match status" value="1"/>
</dbReference>
<dbReference type="InterPro" id="IPR017972">
    <property type="entry name" value="Cyt_P450_CS"/>
</dbReference>
<dbReference type="GO" id="GO:0016705">
    <property type="term" value="F:oxidoreductase activity, acting on paired donors, with incorporation or reduction of molecular oxygen"/>
    <property type="evidence" value="ECO:0007669"/>
    <property type="project" value="InterPro"/>
</dbReference>
<keyword evidence="6 8" id="KW-0408">Iron</keyword>
<keyword evidence="4 8" id="KW-0479">Metal-binding</keyword>
<keyword evidence="5 9" id="KW-0560">Oxidoreductase</keyword>
<keyword evidence="10" id="KW-0812">Transmembrane</keyword>
<reference evidence="11 12" key="1">
    <citation type="journal article" date="2014" name="Genome Biol. Evol.">
        <title>Comparative genomics and transcriptomics analyses reveal divergent lifestyle features of nematode endoparasitic fungus Hirsutella minnesotensis.</title>
        <authorList>
            <person name="Lai Y."/>
            <person name="Liu K."/>
            <person name="Zhang X."/>
            <person name="Zhang X."/>
            <person name="Li K."/>
            <person name="Wang N."/>
            <person name="Shu C."/>
            <person name="Wu Y."/>
            <person name="Wang C."/>
            <person name="Bushley K.E."/>
            <person name="Xiang M."/>
            <person name="Liu X."/>
        </authorList>
    </citation>
    <scope>NUCLEOTIDE SEQUENCE [LARGE SCALE GENOMIC DNA]</scope>
    <source>
        <strain evidence="11 12">3608</strain>
    </source>
</reference>
<accession>A0A0F7ZTY6</accession>
<evidence type="ECO:0000256" key="10">
    <source>
        <dbReference type="SAM" id="Phobius"/>
    </source>
</evidence>
<keyword evidence="7 9" id="KW-0503">Monooxygenase</keyword>
<dbReference type="AlphaFoldDB" id="A0A0F7ZTY6"/>
<comment type="cofactor">
    <cofactor evidence="1 8">
        <name>heme</name>
        <dbReference type="ChEBI" id="CHEBI:30413"/>
    </cofactor>
</comment>
<dbReference type="SUPFAM" id="SSF48264">
    <property type="entry name" value="Cytochrome P450"/>
    <property type="match status" value="1"/>
</dbReference>
<dbReference type="GO" id="GO:0004497">
    <property type="term" value="F:monooxygenase activity"/>
    <property type="evidence" value="ECO:0007669"/>
    <property type="project" value="UniProtKB-KW"/>
</dbReference>
<evidence type="ECO:0000256" key="9">
    <source>
        <dbReference type="RuleBase" id="RU000461"/>
    </source>
</evidence>
<sequence length="565" mass="63192">MASPILLPLSVIAIIIYFVYQHVAQRKLLAKYPPGPKPLPVFGNIFDMPPKAVPEFQHWLKHKDKYGPVSSLTILGKTLVFINSREAAQEILERNAHRTAGRPKVSYPVEAIGYGQSLAFRQHDDFHKRGRKAVHQFMGTQVAGARCSDALSAEVERYLSDVLADPGHLRKHLWSLSTAVVLRQTYGYSVGRTDNDPLVHLIRLDYQNAAKIAVPMAWMVDLFPAIQHIPDGLPGTGYRETAKFWSKILHRVVDIPFNFVKEQRRAGSDRVSYVSDQLEKLESASDYKSEKSGVSLADENFIKWTASTVQAAATDTTAANLEGFIAAMVMFPEVQARAQEEIDRVVGRDRLPCLEDRNQLPYVQALIVEVARWYAATPMGVPHMAQEDIVYGDHIIPKGACLMPAVWSFCHDPSVYEKPQLFDPTRFMEPRNELSPKPVTFGFGRRSCPGQGFAEVTMFLAVSATLSLFSVSRAVGEDGREIHIDIDKYSKQGIIRHPTAFPYNIQPRSASTATLIQSFEAQSLPGESDAELLKITSRQPEPEARHITGRPEKVKHVAMSKGYLF</sequence>
<dbReference type="OrthoDB" id="2789670at2759"/>
<protein>
    <recommendedName>
        <fullName evidence="13">O-methylsterigmatocystin oxidoreductase</fullName>
    </recommendedName>
</protein>
<dbReference type="InterPro" id="IPR001128">
    <property type="entry name" value="Cyt_P450"/>
</dbReference>
<evidence type="ECO:0000256" key="8">
    <source>
        <dbReference type="PIRSR" id="PIRSR602401-1"/>
    </source>
</evidence>
<evidence type="ECO:0000256" key="3">
    <source>
        <dbReference type="ARBA" id="ARBA00022617"/>
    </source>
</evidence>
<feature type="binding site" description="axial binding residue" evidence="8">
    <location>
        <position position="448"/>
    </location>
    <ligand>
        <name>heme</name>
        <dbReference type="ChEBI" id="CHEBI:30413"/>
    </ligand>
    <ligandPart>
        <name>Fe</name>
        <dbReference type="ChEBI" id="CHEBI:18248"/>
    </ligandPart>
</feature>
<evidence type="ECO:0000313" key="12">
    <source>
        <dbReference type="Proteomes" id="UP000054481"/>
    </source>
</evidence>
<dbReference type="Proteomes" id="UP000054481">
    <property type="component" value="Unassembled WGS sequence"/>
</dbReference>
<keyword evidence="3 8" id="KW-0349">Heme</keyword>
<dbReference type="PRINTS" id="PR00463">
    <property type="entry name" value="EP450I"/>
</dbReference>
<proteinExistence type="inferred from homology"/>
<organism evidence="11 12">
    <name type="scientific">Hirsutella minnesotensis 3608</name>
    <dbReference type="NCBI Taxonomy" id="1043627"/>
    <lineage>
        <taxon>Eukaryota</taxon>
        <taxon>Fungi</taxon>
        <taxon>Dikarya</taxon>
        <taxon>Ascomycota</taxon>
        <taxon>Pezizomycotina</taxon>
        <taxon>Sordariomycetes</taxon>
        <taxon>Hypocreomycetidae</taxon>
        <taxon>Hypocreales</taxon>
        <taxon>Ophiocordycipitaceae</taxon>
        <taxon>Hirsutella</taxon>
    </lineage>
</organism>
<dbReference type="EMBL" id="KQ030530">
    <property type="protein sequence ID" value="KJZ73928.1"/>
    <property type="molecule type" value="Genomic_DNA"/>
</dbReference>
<keyword evidence="12" id="KW-1185">Reference proteome</keyword>
<dbReference type="InterPro" id="IPR036396">
    <property type="entry name" value="Cyt_P450_sf"/>
</dbReference>
<name>A0A0F7ZTY6_9HYPO</name>
<dbReference type="GO" id="GO:0020037">
    <property type="term" value="F:heme binding"/>
    <property type="evidence" value="ECO:0007669"/>
    <property type="project" value="InterPro"/>
</dbReference>
<dbReference type="Gene3D" id="1.10.630.10">
    <property type="entry name" value="Cytochrome P450"/>
    <property type="match status" value="1"/>
</dbReference>
<dbReference type="InterPro" id="IPR050364">
    <property type="entry name" value="Cytochrome_P450_fung"/>
</dbReference>
<evidence type="ECO:0000256" key="4">
    <source>
        <dbReference type="ARBA" id="ARBA00022723"/>
    </source>
</evidence>
<gene>
    <name evidence="11" type="ORF">HIM_06596</name>
</gene>
<dbReference type="GO" id="GO:0005506">
    <property type="term" value="F:iron ion binding"/>
    <property type="evidence" value="ECO:0007669"/>
    <property type="project" value="InterPro"/>
</dbReference>
<evidence type="ECO:0008006" key="13">
    <source>
        <dbReference type="Google" id="ProtNLM"/>
    </source>
</evidence>
<evidence type="ECO:0000313" key="11">
    <source>
        <dbReference type="EMBL" id="KJZ73928.1"/>
    </source>
</evidence>
<dbReference type="PANTHER" id="PTHR46300:SF7">
    <property type="entry name" value="P450, PUTATIVE (EUROFUNG)-RELATED"/>
    <property type="match status" value="1"/>
</dbReference>
<dbReference type="PRINTS" id="PR00385">
    <property type="entry name" value="P450"/>
</dbReference>
<keyword evidence="10" id="KW-0472">Membrane</keyword>
<dbReference type="PROSITE" id="PS00086">
    <property type="entry name" value="CYTOCHROME_P450"/>
    <property type="match status" value="1"/>
</dbReference>
<evidence type="ECO:0000256" key="6">
    <source>
        <dbReference type="ARBA" id="ARBA00023004"/>
    </source>
</evidence>